<evidence type="ECO:0000313" key="1">
    <source>
        <dbReference type="EMBL" id="EIJ87736.1"/>
    </source>
</evidence>
<dbReference type="OrthoDB" id="10396289at2759"/>
<gene>
    <name evidence="1" type="ORF">NEQG_01808</name>
</gene>
<dbReference type="Proteomes" id="UP000002872">
    <property type="component" value="Unassembled WGS sequence"/>
</dbReference>
<dbReference type="EMBL" id="GL870880">
    <property type="protein sequence ID" value="EIJ87736.1"/>
    <property type="molecule type" value="Genomic_DNA"/>
</dbReference>
<dbReference type="VEuPathDB" id="MicrosporidiaDB:NEQG_01808"/>
<keyword evidence="2" id="KW-1185">Reference proteome</keyword>
<evidence type="ECO:0000313" key="2">
    <source>
        <dbReference type="Proteomes" id="UP000002872"/>
    </source>
</evidence>
<proteinExistence type="predicted"/>
<sequence length="294" mass="34716">MEQKSVFSRIKESIRNNHDNINDIFLHGMIRSVDQKVNIVKYFLIMNVKNTLPKNNSLVRFTNNLIGSTPLDDFETREHMLLYCMLNRDSKNYYPRIESCWEKVSRIAVYNCSKIVSGILYDSNYSLDVKLECFKKLMMVLANNNNKRAIITESFLINNIVNFSIKTNKSTEILLELIKIIYETVMQPDGSNIFVIYLRWIVKVGSGNYCNLKDKKVIIKILMNQIDVNYNFNLDNKWDSWIRVNYFNILEKLKTSKNLFCDEEYPEIVEKYDCLMSKISEIIELNKKRRSRAS</sequence>
<dbReference type="InParanoid" id="I3EET9"/>
<accession>I3EET9</accession>
<dbReference type="AlphaFoldDB" id="I3EET9"/>
<dbReference type="HOGENOM" id="CLU_009683_1_0_1"/>
<reference evidence="1" key="1">
    <citation type="submission" date="2011-01" db="EMBL/GenBank/DDBJ databases">
        <title>The Genome Sequence of Nematocida parisii strain ERTm3.</title>
        <authorList>
            <consortium name="The Broad Institute Genome Sequencing Platform"/>
            <consortium name="The Broad Institute Genome Sequencing Center for Infectious Disease"/>
            <person name="Cuomo C."/>
            <person name="Troemel E."/>
            <person name="Young S.K."/>
            <person name="Zeng Q."/>
            <person name="Gargeya S."/>
            <person name="Fitzgerald M."/>
            <person name="Haas B."/>
            <person name="Abouelleil A."/>
            <person name="Alvarado L."/>
            <person name="Arachchi H.M."/>
            <person name="Berlin A."/>
            <person name="Chapman S.B."/>
            <person name="Gearin G."/>
            <person name="Goldberg J."/>
            <person name="Griggs A."/>
            <person name="Gujja S."/>
            <person name="Hansen M."/>
            <person name="Heiman D."/>
            <person name="Howarth C."/>
            <person name="Larimer J."/>
            <person name="Lui A."/>
            <person name="MacDonald P.J.P."/>
            <person name="McCowen C."/>
            <person name="Montmayeur A."/>
            <person name="Murphy C."/>
            <person name="Neiman D."/>
            <person name="Pearson M."/>
            <person name="Priest M."/>
            <person name="Roberts A."/>
            <person name="Saif S."/>
            <person name="Shea T."/>
            <person name="Sisk P."/>
            <person name="Stolte C."/>
            <person name="Sykes S."/>
            <person name="Wortman J."/>
            <person name="Nusbaum C."/>
            <person name="Birren B."/>
        </authorList>
    </citation>
    <scope>NUCLEOTIDE SEQUENCE</scope>
    <source>
        <strain evidence="1">ERTm3</strain>
    </source>
</reference>
<name>I3EET9_NEMP3</name>
<protein>
    <submittedName>
        <fullName evidence="1">Uncharacterized protein</fullName>
    </submittedName>
</protein>
<dbReference type="OMA" id="YIREKCE"/>
<organism evidence="1 2">
    <name type="scientific">Nematocida parisii (strain ERTm3)</name>
    <name type="common">Nematode killer fungus</name>
    <dbReference type="NCBI Taxonomy" id="935791"/>
    <lineage>
        <taxon>Eukaryota</taxon>
        <taxon>Fungi</taxon>
        <taxon>Fungi incertae sedis</taxon>
        <taxon>Microsporidia</taxon>
        <taxon>Nematocida</taxon>
    </lineage>
</organism>